<evidence type="ECO:0000313" key="3">
    <source>
        <dbReference type="Proteomes" id="UP000033140"/>
    </source>
</evidence>
<feature type="region of interest" description="Disordered" evidence="1">
    <location>
        <begin position="64"/>
        <end position="87"/>
    </location>
</feature>
<gene>
    <name evidence="2" type="ORF">G7K_3040-t1</name>
</gene>
<reference evidence="2 3" key="3">
    <citation type="journal article" date="2015" name="Genome Announc.">
        <title>Draft Genome Sequence of the Archiascomycetous Yeast Saitoella complicata.</title>
        <authorList>
            <person name="Yamauchi K."/>
            <person name="Kondo S."/>
            <person name="Hamamoto M."/>
            <person name="Takahashi Y."/>
            <person name="Ogura Y."/>
            <person name="Hayashi T."/>
            <person name="Nishida H."/>
        </authorList>
    </citation>
    <scope>NUCLEOTIDE SEQUENCE [LARGE SCALE GENOMIC DNA]</scope>
    <source>
        <strain evidence="2 3">NRRL Y-17804</strain>
    </source>
</reference>
<organism evidence="2 3">
    <name type="scientific">Saitoella complicata (strain BCRC 22490 / CBS 7301 / JCM 7358 / NBRC 10748 / NRRL Y-17804)</name>
    <dbReference type="NCBI Taxonomy" id="698492"/>
    <lineage>
        <taxon>Eukaryota</taxon>
        <taxon>Fungi</taxon>
        <taxon>Dikarya</taxon>
        <taxon>Ascomycota</taxon>
        <taxon>Taphrinomycotina</taxon>
        <taxon>Taphrinomycotina incertae sedis</taxon>
        <taxon>Saitoella</taxon>
    </lineage>
</organism>
<protein>
    <submittedName>
        <fullName evidence="2">Uncharacterized protein</fullName>
    </submittedName>
</protein>
<comment type="caution">
    <text evidence="2">The sequence shown here is derived from an EMBL/GenBank/DDBJ whole genome shotgun (WGS) entry which is preliminary data.</text>
</comment>
<evidence type="ECO:0000256" key="1">
    <source>
        <dbReference type="SAM" id="MobiDB-lite"/>
    </source>
</evidence>
<feature type="compositionally biased region" description="Basic and acidic residues" evidence="1">
    <location>
        <begin position="71"/>
        <end position="87"/>
    </location>
</feature>
<accession>A0A0E9NGT3</accession>
<dbReference type="AlphaFoldDB" id="A0A0E9NGT3"/>
<name>A0A0E9NGT3_SAICN</name>
<proteinExistence type="predicted"/>
<keyword evidence="3" id="KW-1185">Reference proteome</keyword>
<reference evidence="2 3" key="1">
    <citation type="journal article" date="2011" name="J. Gen. Appl. Microbiol.">
        <title>Draft genome sequencing of the enigmatic yeast Saitoella complicata.</title>
        <authorList>
            <person name="Nishida H."/>
            <person name="Hamamoto M."/>
            <person name="Sugiyama J."/>
        </authorList>
    </citation>
    <scope>NUCLEOTIDE SEQUENCE [LARGE SCALE GENOMIC DNA]</scope>
    <source>
        <strain evidence="2 3">NRRL Y-17804</strain>
    </source>
</reference>
<reference evidence="2 3" key="2">
    <citation type="journal article" date="2014" name="J. Gen. Appl. Microbiol.">
        <title>The early diverging ascomycetous budding yeast Saitoella complicata has three histone deacetylases belonging to the Clr6, Hos2, and Rpd3 lineages.</title>
        <authorList>
            <person name="Nishida H."/>
            <person name="Matsumoto T."/>
            <person name="Kondo S."/>
            <person name="Hamamoto M."/>
            <person name="Yoshikawa H."/>
        </authorList>
    </citation>
    <scope>NUCLEOTIDE SEQUENCE [LARGE SCALE GENOMIC DNA]</scope>
    <source>
        <strain evidence="2 3">NRRL Y-17804</strain>
    </source>
</reference>
<dbReference type="EMBL" id="BACD03000018">
    <property type="protein sequence ID" value="GAO48876.1"/>
    <property type="molecule type" value="Genomic_DNA"/>
</dbReference>
<sequence>MAEATWLEGRGVLGLRASAGLAVHLELEGLVGSFASHSRSAVICQASGLCRDLISMEDMWLSAGSPWGSHTDQRPLTEEKGWPMDPV</sequence>
<dbReference type="Proteomes" id="UP000033140">
    <property type="component" value="Unassembled WGS sequence"/>
</dbReference>
<evidence type="ECO:0000313" key="2">
    <source>
        <dbReference type="EMBL" id="GAO48876.1"/>
    </source>
</evidence>